<gene>
    <name evidence="1" type="ORF">KAJ71_10280</name>
</gene>
<comment type="caution">
    <text evidence="1">The sequence shown here is derived from an EMBL/GenBank/DDBJ whole genome shotgun (WGS) entry which is preliminary data.</text>
</comment>
<evidence type="ECO:0008006" key="3">
    <source>
        <dbReference type="Google" id="ProtNLM"/>
    </source>
</evidence>
<dbReference type="EMBL" id="JAGQDC010000006">
    <property type="protein sequence ID" value="MCL1029403.1"/>
    <property type="molecule type" value="Genomic_DNA"/>
</dbReference>
<keyword evidence="2" id="KW-1185">Reference proteome</keyword>
<dbReference type="Proteomes" id="UP001165275">
    <property type="component" value="Unassembled WGS sequence"/>
</dbReference>
<accession>A0ABT0KBK1</accession>
<evidence type="ECO:0000313" key="1">
    <source>
        <dbReference type="EMBL" id="MCL1029403.1"/>
    </source>
</evidence>
<sequence>MKKFVVALLLLICLSTMLFYVYQFASYRPFHCDAQLFEHLNVREGDSVEVNTHVDIIFTAQHHGSVKFSGSVKNQGHSYVLRRTTFFTVSPSELDNVEKMVFTRTESHPVDNTPEELWQHRVLPQTPGIEFYSKIRALNRDAIILKGFSNPLIICIRR</sequence>
<name>A0ABT0KBK1_9GAMM</name>
<proteinExistence type="predicted"/>
<protein>
    <recommendedName>
        <fullName evidence="3">FidL-like membrane protein</fullName>
    </recommendedName>
</protein>
<dbReference type="RefSeq" id="WP_248945622.1">
    <property type="nucleotide sequence ID" value="NZ_CBCSGY010000002.1"/>
</dbReference>
<organism evidence="1 2">
    <name type="scientific">Serratia silvae</name>
    <dbReference type="NCBI Taxonomy" id="2824122"/>
    <lineage>
        <taxon>Bacteria</taxon>
        <taxon>Pseudomonadati</taxon>
        <taxon>Pseudomonadota</taxon>
        <taxon>Gammaproteobacteria</taxon>
        <taxon>Enterobacterales</taxon>
        <taxon>Yersiniaceae</taxon>
        <taxon>Serratia</taxon>
    </lineage>
</organism>
<evidence type="ECO:0000313" key="2">
    <source>
        <dbReference type="Proteomes" id="UP001165275"/>
    </source>
</evidence>
<reference evidence="1" key="1">
    <citation type="submission" date="2021-04" db="EMBL/GenBank/DDBJ databases">
        <title>Genome sequence of Serratia sp. arafor3.</title>
        <authorList>
            <person name="Besaury L."/>
        </authorList>
    </citation>
    <scope>NUCLEOTIDE SEQUENCE</scope>
    <source>
        <strain evidence="1">Arafor3</strain>
    </source>
</reference>